<dbReference type="InterPro" id="IPR032675">
    <property type="entry name" value="LRR_dom_sf"/>
</dbReference>
<dbReference type="AlphaFoldDB" id="A0AAD6WPX1"/>
<keyword evidence="2" id="KW-1185">Reference proteome</keyword>
<dbReference type="Proteomes" id="UP001218188">
    <property type="component" value="Unassembled WGS sequence"/>
</dbReference>
<comment type="caution">
    <text evidence="1">The sequence shown here is derived from an EMBL/GenBank/DDBJ whole genome shotgun (WGS) entry which is preliminary data.</text>
</comment>
<accession>A0AAD6WPX1</accession>
<dbReference type="EMBL" id="JARJCM010000297">
    <property type="protein sequence ID" value="KAJ7019341.1"/>
    <property type="molecule type" value="Genomic_DNA"/>
</dbReference>
<organism evidence="1 2">
    <name type="scientific">Mycena alexandri</name>
    <dbReference type="NCBI Taxonomy" id="1745969"/>
    <lineage>
        <taxon>Eukaryota</taxon>
        <taxon>Fungi</taxon>
        <taxon>Dikarya</taxon>
        <taxon>Basidiomycota</taxon>
        <taxon>Agaricomycotina</taxon>
        <taxon>Agaricomycetes</taxon>
        <taxon>Agaricomycetidae</taxon>
        <taxon>Agaricales</taxon>
        <taxon>Marasmiineae</taxon>
        <taxon>Mycenaceae</taxon>
        <taxon>Mycena</taxon>
    </lineage>
</organism>
<name>A0AAD6WPX1_9AGAR</name>
<reference evidence="1" key="1">
    <citation type="submission" date="2023-03" db="EMBL/GenBank/DDBJ databases">
        <title>Massive genome expansion in bonnet fungi (Mycena s.s.) driven by repeated elements and novel gene families across ecological guilds.</title>
        <authorList>
            <consortium name="Lawrence Berkeley National Laboratory"/>
            <person name="Harder C.B."/>
            <person name="Miyauchi S."/>
            <person name="Viragh M."/>
            <person name="Kuo A."/>
            <person name="Thoen E."/>
            <person name="Andreopoulos B."/>
            <person name="Lu D."/>
            <person name="Skrede I."/>
            <person name="Drula E."/>
            <person name="Henrissat B."/>
            <person name="Morin E."/>
            <person name="Kohler A."/>
            <person name="Barry K."/>
            <person name="LaButti K."/>
            <person name="Morin E."/>
            <person name="Salamov A."/>
            <person name="Lipzen A."/>
            <person name="Mereny Z."/>
            <person name="Hegedus B."/>
            <person name="Baldrian P."/>
            <person name="Stursova M."/>
            <person name="Weitz H."/>
            <person name="Taylor A."/>
            <person name="Grigoriev I.V."/>
            <person name="Nagy L.G."/>
            <person name="Martin F."/>
            <person name="Kauserud H."/>
        </authorList>
    </citation>
    <scope>NUCLEOTIDE SEQUENCE</scope>
    <source>
        <strain evidence="1">CBHHK200</strain>
    </source>
</reference>
<evidence type="ECO:0000313" key="2">
    <source>
        <dbReference type="Proteomes" id="UP001218188"/>
    </source>
</evidence>
<proteinExistence type="predicted"/>
<sequence length="292" mass="32778">MANIEGADPRLPVELEREVFMLAASNIYVRDVLSLLLVARRVRLWVTPILYRSFAVCHGDLVGEYLPLRRTPREFRSMVISSPVAVTEHIRDLWIITWVGPTQLGQFLSACSGIETLGIFGNSMVIPGILPALARMPLRRLSVHLLSLFGGVPGLNGFKVDFGHPMFSRLTHLSLQDRPAQDDWASWTGLFEMPCLTHLASKDFFSGLVVQDVLARCRTLRLLVLKSSHASVWHEELVDFGQDVRCVVIVVENSLEDWEAGVIHGEDCWTKAEDFCKKRQTGEVEGLVIPFS</sequence>
<evidence type="ECO:0000313" key="1">
    <source>
        <dbReference type="EMBL" id="KAJ7019341.1"/>
    </source>
</evidence>
<dbReference type="Gene3D" id="3.80.10.10">
    <property type="entry name" value="Ribonuclease Inhibitor"/>
    <property type="match status" value="1"/>
</dbReference>
<protein>
    <submittedName>
        <fullName evidence="1">Uncharacterized protein</fullName>
    </submittedName>
</protein>
<gene>
    <name evidence="1" type="ORF">C8F04DRAFT_1276364</name>
</gene>